<proteinExistence type="predicted"/>
<evidence type="ECO:0000313" key="9">
    <source>
        <dbReference type="EMBL" id="TQL51002.1"/>
    </source>
</evidence>
<feature type="transmembrane region" description="Helical" evidence="8">
    <location>
        <begin position="94"/>
        <end position="116"/>
    </location>
</feature>
<dbReference type="RefSeq" id="WP_141785057.1">
    <property type="nucleotide sequence ID" value="NZ_BAAAIK010000007.1"/>
</dbReference>
<feature type="transmembrane region" description="Helical" evidence="8">
    <location>
        <begin position="295"/>
        <end position="314"/>
    </location>
</feature>
<dbReference type="GO" id="GO:0015648">
    <property type="term" value="F:lipid-linked peptidoglycan transporter activity"/>
    <property type="evidence" value="ECO:0007669"/>
    <property type="project" value="TreeGrafter"/>
</dbReference>
<keyword evidence="5" id="KW-0573">Peptidoglycan synthesis</keyword>
<feature type="transmembrane region" description="Helical" evidence="8">
    <location>
        <begin position="168"/>
        <end position="189"/>
    </location>
</feature>
<dbReference type="AlphaFoldDB" id="A0A542YSC4"/>
<dbReference type="InterPro" id="IPR051050">
    <property type="entry name" value="Lipid_II_flippase_MurJ/MviN"/>
</dbReference>
<dbReference type="PANTHER" id="PTHR47019">
    <property type="entry name" value="LIPID II FLIPPASE MURJ"/>
    <property type="match status" value="1"/>
</dbReference>
<evidence type="ECO:0000256" key="1">
    <source>
        <dbReference type="ARBA" id="ARBA00004651"/>
    </source>
</evidence>
<keyword evidence="3 8" id="KW-0812">Transmembrane</keyword>
<evidence type="ECO:0000313" key="10">
    <source>
        <dbReference type="Proteomes" id="UP000319516"/>
    </source>
</evidence>
<comment type="subcellular location">
    <subcellularLocation>
        <location evidence="1">Cell membrane</location>
        <topology evidence="1">Multi-pass membrane protein</topology>
    </subcellularLocation>
</comment>
<feature type="transmembrane region" description="Helical" evidence="8">
    <location>
        <begin position="60"/>
        <end position="82"/>
    </location>
</feature>
<dbReference type="GO" id="GO:0008360">
    <property type="term" value="P:regulation of cell shape"/>
    <property type="evidence" value="ECO:0007669"/>
    <property type="project" value="UniProtKB-KW"/>
</dbReference>
<feature type="transmembrane region" description="Helical" evidence="8">
    <location>
        <begin position="374"/>
        <end position="395"/>
    </location>
</feature>
<feature type="transmembrane region" description="Helical" evidence="8">
    <location>
        <begin position="209"/>
        <end position="230"/>
    </location>
</feature>
<feature type="transmembrane region" description="Helical" evidence="8">
    <location>
        <begin position="140"/>
        <end position="161"/>
    </location>
</feature>
<evidence type="ECO:0000256" key="7">
    <source>
        <dbReference type="ARBA" id="ARBA00023136"/>
    </source>
</evidence>
<evidence type="ECO:0000256" key="5">
    <source>
        <dbReference type="ARBA" id="ARBA00022984"/>
    </source>
</evidence>
<comment type="caution">
    <text evidence="9">The sequence shown here is derived from an EMBL/GenBank/DDBJ whole genome shotgun (WGS) entry which is preliminary data.</text>
</comment>
<dbReference type="PRINTS" id="PR01806">
    <property type="entry name" value="VIRFACTRMVIN"/>
</dbReference>
<dbReference type="InterPro" id="IPR004268">
    <property type="entry name" value="MurJ"/>
</dbReference>
<feature type="transmembrane region" description="Helical" evidence="8">
    <location>
        <begin position="326"/>
        <end position="344"/>
    </location>
</feature>
<evidence type="ECO:0000256" key="6">
    <source>
        <dbReference type="ARBA" id="ARBA00022989"/>
    </source>
</evidence>
<feature type="transmembrane region" description="Helical" evidence="8">
    <location>
        <begin position="433"/>
        <end position="451"/>
    </location>
</feature>
<keyword evidence="7 8" id="KW-0472">Membrane</keyword>
<feature type="transmembrane region" description="Helical" evidence="8">
    <location>
        <begin position="499"/>
        <end position="523"/>
    </location>
</feature>
<evidence type="ECO:0000256" key="3">
    <source>
        <dbReference type="ARBA" id="ARBA00022692"/>
    </source>
</evidence>
<feature type="transmembrane region" description="Helical" evidence="8">
    <location>
        <begin position="407"/>
        <end position="427"/>
    </location>
</feature>
<evidence type="ECO:0000256" key="2">
    <source>
        <dbReference type="ARBA" id="ARBA00022475"/>
    </source>
</evidence>
<dbReference type="PANTHER" id="PTHR47019:SF1">
    <property type="entry name" value="LIPID II FLIPPASE MURJ"/>
    <property type="match status" value="1"/>
</dbReference>
<gene>
    <name evidence="9" type="ORF">FB467_2135</name>
</gene>
<dbReference type="OrthoDB" id="4350032at2"/>
<keyword evidence="2" id="KW-1003">Cell membrane</keyword>
<dbReference type="Proteomes" id="UP000319516">
    <property type="component" value="Unassembled WGS sequence"/>
</dbReference>
<sequence length="542" mass="54300">MNAPSARLAAGSLLAGAGIIAATTLLSRVVGLGRWFVFSHSVGATCVGQIYGTANQVPNVLYEVAAGGALAAVAVPLVAGHLNRGDEGAADRTASALLSWALTLLLPLTVLVTLLAEPIAGALLGEQACGQPSATRTGALMLAVFAPQIALYGIGIVLTGVLQAHRRFLAAALAPLLSSIVVIGAYLAYGALRGEGPAPEDAGREAILVLAWGTTAGVVALSLPLFVPVLRAGVRLRPTWRFPAGTGSRAGALAVAGLVAVGAQQVCVLATVWLANRSDAVGVVNIYTYVQTVYLLPYAVLAVPLATAAFPRLTDPGEASGTLRRTAQAVLATGVVAAVALAAVRREVGTVFLTLDAGSAGGGRGSLEALPVGLAAYAPGLAGFGLAALLTRALYAHGSARGAAVSVALGWLVAAVVPIALLVPVGAPSASQTLVALGLASAAGMTLTALLQARLVRRDWGEQVLTGSLRLALVALLGAAAVLVAREALAQVWQPGGPWTAILSGGVTGSAALAAGLAGVRVVEPEAFSRIRQGITKRGRTD</sequence>
<protein>
    <submittedName>
        <fullName evidence="9">Putative peptidoglycan lipid II flippase</fullName>
    </submittedName>
</protein>
<dbReference type="GO" id="GO:0005886">
    <property type="term" value="C:plasma membrane"/>
    <property type="evidence" value="ECO:0007669"/>
    <property type="project" value="UniProtKB-SubCell"/>
</dbReference>
<reference evidence="9 10" key="1">
    <citation type="submission" date="2019-06" db="EMBL/GenBank/DDBJ databases">
        <title>Sequencing the genomes of 1000 actinobacteria strains.</title>
        <authorList>
            <person name="Klenk H.-P."/>
        </authorList>
    </citation>
    <scope>NUCLEOTIDE SEQUENCE [LARGE SCALE GENOMIC DNA]</scope>
    <source>
        <strain evidence="9 10">DSM 12335</strain>
    </source>
</reference>
<feature type="transmembrane region" description="Helical" evidence="8">
    <location>
        <begin position="471"/>
        <end position="493"/>
    </location>
</feature>
<dbReference type="GO" id="GO:0009252">
    <property type="term" value="P:peptidoglycan biosynthetic process"/>
    <property type="evidence" value="ECO:0007669"/>
    <property type="project" value="UniProtKB-KW"/>
</dbReference>
<dbReference type="EMBL" id="VFOP01000001">
    <property type="protein sequence ID" value="TQL51002.1"/>
    <property type="molecule type" value="Genomic_DNA"/>
</dbReference>
<feature type="transmembrane region" description="Helical" evidence="8">
    <location>
        <begin position="251"/>
        <end position="275"/>
    </location>
</feature>
<dbReference type="Pfam" id="PF03023">
    <property type="entry name" value="MurJ"/>
    <property type="match status" value="1"/>
</dbReference>
<keyword evidence="4" id="KW-0133">Cell shape</keyword>
<keyword evidence="6 8" id="KW-1133">Transmembrane helix</keyword>
<organism evidence="9 10">
    <name type="scientific">Ornithinicoccus hortensis</name>
    <dbReference type="NCBI Taxonomy" id="82346"/>
    <lineage>
        <taxon>Bacteria</taxon>
        <taxon>Bacillati</taxon>
        <taxon>Actinomycetota</taxon>
        <taxon>Actinomycetes</taxon>
        <taxon>Micrococcales</taxon>
        <taxon>Intrasporangiaceae</taxon>
        <taxon>Ornithinicoccus</taxon>
    </lineage>
</organism>
<accession>A0A542YSC4</accession>
<evidence type="ECO:0000256" key="8">
    <source>
        <dbReference type="SAM" id="Phobius"/>
    </source>
</evidence>
<name>A0A542YSC4_9MICO</name>
<evidence type="ECO:0000256" key="4">
    <source>
        <dbReference type="ARBA" id="ARBA00022960"/>
    </source>
</evidence>
<keyword evidence="10" id="KW-1185">Reference proteome</keyword>
<dbReference type="GO" id="GO:0034204">
    <property type="term" value="P:lipid translocation"/>
    <property type="evidence" value="ECO:0007669"/>
    <property type="project" value="TreeGrafter"/>
</dbReference>